<protein>
    <submittedName>
        <fullName evidence="5">Helix-turn-helix domain-containing protein</fullName>
    </submittedName>
</protein>
<evidence type="ECO:0000256" key="3">
    <source>
        <dbReference type="ARBA" id="ARBA00023163"/>
    </source>
</evidence>
<comment type="caution">
    <text evidence="5">The sequence shown here is derived from an EMBL/GenBank/DDBJ whole genome shotgun (WGS) entry which is preliminary data.</text>
</comment>
<keyword evidence="1" id="KW-0805">Transcription regulation</keyword>
<dbReference type="PRINTS" id="PR00032">
    <property type="entry name" value="HTHARAC"/>
</dbReference>
<dbReference type="PROSITE" id="PS01124">
    <property type="entry name" value="HTH_ARAC_FAMILY_2"/>
    <property type="match status" value="1"/>
</dbReference>
<dbReference type="InterPro" id="IPR018060">
    <property type="entry name" value="HTH_AraC"/>
</dbReference>
<name>A0ABW2Z1J0_9SPHI</name>
<evidence type="ECO:0000256" key="2">
    <source>
        <dbReference type="ARBA" id="ARBA00023125"/>
    </source>
</evidence>
<dbReference type="RefSeq" id="WP_377102269.1">
    <property type="nucleotide sequence ID" value="NZ_JBHTHU010000022.1"/>
</dbReference>
<feature type="domain" description="HTH araC/xylS-type" evidence="4">
    <location>
        <begin position="205"/>
        <end position="304"/>
    </location>
</feature>
<proteinExistence type="predicted"/>
<keyword evidence="6" id="KW-1185">Reference proteome</keyword>
<organism evidence="5 6">
    <name type="scientific">Mucilaginibacter calamicampi</name>
    <dbReference type="NCBI Taxonomy" id="1302352"/>
    <lineage>
        <taxon>Bacteria</taxon>
        <taxon>Pseudomonadati</taxon>
        <taxon>Bacteroidota</taxon>
        <taxon>Sphingobacteriia</taxon>
        <taxon>Sphingobacteriales</taxon>
        <taxon>Sphingobacteriaceae</taxon>
        <taxon>Mucilaginibacter</taxon>
    </lineage>
</organism>
<gene>
    <name evidence="5" type="ORF">ACFQZS_17485</name>
</gene>
<dbReference type="PANTHER" id="PTHR43280">
    <property type="entry name" value="ARAC-FAMILY TRANSCRIPTIONAL REGULATOR"/>
    <property type="match status" value="1"/>
</dbReference>
<evidence type="ECO:0000256" key="1">
    <source>
        <dbReference type="ARBA" id="ARBA00023015"/>
    </source>
</evidence>
<dbReference type="Pfam" id="PF02311">
    <property type="entry name" value="AraC_binding"/>
    <property type="match status" value="1"/>
</dbReference>
<dbReference type="PANTHER" id="PTHR43280:SF32">
    <property type="entry name" value="TRANSCRIPTIONAL REGULATORY PROTEIN"/>
    <property type="match status" value="1"/>
</dbReference>
<dbReference type="Proteomes" id="UP001596958">
    <property type="component" value="Unassembled WGS sequence"/>
</dbReference>
<evidence type="ECO:0000313" key="5">
    <source>
        <dbReference type="EMBL" id="MFD0751950.1"/>
    </source>
</evidence>
<dbReference type="SUPFAM" id="SSF51215">
    <property type="entry name" value="Regulatory protein AraC"/>
    <property type="match status" value="1"/>
</dbReference>
<dbReference type="Gene3D" id="1.10.10.60">
    <property type="entry name" value="Homeodomain-like"/>
    <property type="match status" value="1"/>
</dbReference>
<keyword evidence="2" id="KW-0238">DNA-binding</keyword>
<evidence type="ECO:0000313" key="6">
    <source>
        <dbReference type="Proteomes" id="UP001596958"/>
    </source>
</evidence>
<dbReference type="InterPro" id="IPR003313">
    <property type="entry name" value="AraC-bd"/>
</dbReference>
<evidence type="ECO:0000259" key="4">
    <source>
        <dbReference type="PROSITE" id="PS01124"/>
    </source>
</evidence>
<dbReference type="SUPFAM" id="SSF46689">
    <property type="entry name" value="Homeodomain-like"/>
    <property type="match status" value="1"/>
</dbReference>
<dbReference type="SMART" id="SM00342">
    <property type="entry name" value="HTH_ARAC"/>
    <property type="match status" value="1"/>
</dbReference>
<dbReference type="Pfam" id="PF12833">
    <property type="entry name" value="HTH_18"/>
    <property type="match status" value="1"/>
</dbReference>
<dbReference type="InterPro" id="IPR009057">
    <property type="entry name" value="Homeodomain-like_sf"/>
</dbReference>
<dbReference type="InterPro" id="IPR037923">
    <property type="entry name" value="HTH-like"/>
</dbReference>
<dbReference type="InterPro" id="IPR020449">
    <property type="entry name" value="Tscrpt_reg_AraC-type_HTH"/>
</dbReference>
<sequence>MSVETLDTKAIELLRDIPDIIPVLRRYYETWTIKVFNRETHSCKSYLSPNRRDFYKILFITKGVGVFTLGMNTYYIDEPTILFLHPNEIISWKNLAEESAGHYCLFKRNFIADHPVLKSAIDKYELFSDNHKSVIRMSPQTVATIEELFRRMHEEALIGGDLAEDSLGAYMQLIMIAAAKTANYPKPDAVSDEFKHIHDFFRLLEKETSLINHDNPIRIKTAQEFADNLAVHPNHLNVLLKKHTGQNVSAHIKHRLLEESKALLLQTDWTLQDIGYAIGFADQPNFSQFFKKNAGITPAEFRRGYSLS</sequence>
<dbReference type="EMBL" id="JBHTHU010000022">
    <property type="protein sequence ID" value="MFD0751950.1"/>
    <property type="molecule type" value="Genomic_DNA"/>
</dbReference>
<keyword evidence="3" id="KW-0804">Transcription</keyword>
<reference evidence="6" key="1">
    <citation type="journal article" date="2019" name="Int. J. Syst. Evol. Microbiol.">
        <title>The Global Catalogue of Microorganisms (GCM) 10K type strain sequencing project: providing services to taxonomists for standard genome sequencing and annotation.</title>
        <authorList>
            <consortium name="The Broad Institute Genomics Platform"/>
            <consortium name="The Broad Institute Genome Sequencing Center for Infectious Disease"/>
            <person name="Wu L."/>
            <person name="Ma J."/>
        </authorList>
    </citation>
    <scope>NUCLEOTIDE SEQUENCE [LARGE SCALE GENOMIC DNA]</scope>
    <source>
        <strain evidence="6">CCUG 63418</strain>
    </source>
</reference>
<accession>A0ABW2Z1J0</accession>